<reference evidence="2" key="1">
    <citation type="submission" date="2024-07" db="EMBL/GenBank/DDBJ databases">
        <title>Two chromosome-level genome assemblies of Korean endemic species Abeliophyllum distichum and Forsythia ovata (Oleaceae).</title>
        <authorList>
            <person name="Jang H."/>
        </authorList>
    </citation>
    <scope>NUCLEOTIDE SEQUENCE [LARGE SCALE GENOMIC DNA]</scope>
</reference>
<evidence type="ECO:0000313" key="2">
    <source>
        <dbReference type="Proteomes" id="UP001604336"/>
    </source>
</evidence>
<dbReference type="EMBL" id="JBFOLK010000013">
    <property type="protein sequence ID" value="KAL2466935.1"/>
    <property type="molecule type" value="Genomic_DNA"/>
</dbReference>
<name>A0ABD1PSP4_9LAMI</name>
<proteinExistence type="predicted"/>
<evidence type="ECO:0000313" key="1">
    <source>
        <dbReference type="EMBL" id="KAL2466935.1"/>
    </source>
</evidence>
<dbReference type="Proteomes" id="UP001604336">
    <property type="component" value="Unassembled WGS sequence"/>
</dbReference>
<comment type="caution">
    <text evidence="1">The sequence shown here is derived from an EMBL/GenBank/DDBJ whole genome shotgun (WGS) entry which is preliminary data.</text>
</comment>
<sequence>MAAKNSLSFEKFQTLLSEPFASPDCLPPANTQNHEFHLGPAFNTVDVVGRSPVVQLFPTSHIFPFIEPFPLTSLQSAGIRTWHKSDTNFHAWHKHMVGHGPTRELFERARILDLLELTLDIPAFDPTLFSIVLYFWASNYKTFVFSLGSMFVTLRDISALTNLLPIGNTISPAMIVTHAPSIIEKQFFSLYKQL</sequence>
<keyword evidence="2" id="KW-1185">Reference proteome</keyword>
<dbReference type="AlphaFoldDB" id="A0ABD1PSP4"/>
<evidence type="ECO:0008006" key="3">
    <source>
        <dbReference type="Google" id="ProtNLM"/>
    </source>
</evidence>
<protein>
    <recommendedName>
        <fullName evidence="3">Aminotransferase-like plant mobile domain-containing protein</fullName>
    </recommendedName>
</protein>
<organism evidence="1 2">
    <name type="scientific">Abeliophyllum distichum</name>
    <dbReference type="NCBI Taxonomy" id="126358"/>
    <lineage>
        <taxon>Eukaryota</taxon>
        <taxon>Viridiplantae</taxon>
        <taxon>Streptophyta</taxon>
        <taxon>Embryophyta</taxon>
        <taxon>Tracheophyta</taxon>
        <taxon>Spermatophyta</taxon>
        <taxon>Magnoliopsida</taxon>
        <taxon>eudicotyledons</taxon>
        <taxon>Gunneridae</taxon>
        <taxon>Pentapetalae</taxon>
        <taxon>asterids</taxon>
        <taxon>lamiids</taxon>
        <taxon>Lamiales</taxon>
        <taxon>Oleaceae</taxon>
        <taxon>Forsythieae</taxon>
        <taxon>Abeliophyllum</taxon>
    </lineage>
</organism>
<accession>A0ABD1PSP4</accession>
<gene>
    <name evidence="1" type="ORF">Adt_42786</name>
</gene>